<gene>
    <name evidence="6" type="ORF">TNCT_482401</name>
</gene>
<dbReference type="AlphaFoldDB" id="A0A8X6L112"/>
<dbReference type="GO" id="GO:0016020">
    <property type="term" value="C:membrane"/>
    <property type="evidence" value="ECO:0007669"/>
    <property type="project" value="UniProtKB-SubCell"/>
</dbReference>
<feature type="transmembrane region" description="Helical" evidence="5">
    <location>
        <begin position="34"/>
        <end position="55"/>
    </location>
</feature>
<evidence type="ECO:0000256" key="1">
    <source>
        <dbReference type="ARBA" id="ARBA00004141"/>
    </source>
</evidence>
<dbReference type="Pfam" id="PF00335">
    <property type="entry name" value="Tetraspanin"/>
    <property type="match status" value="1"/>
</dbReference>
<dbReference type="OrthoDB" id="9993879at2759"/>
<evidence type="ECO:0008006" key="8">
    <source>
        <dbReference type="Google" id="ProtNLM"/>
    </source>
</evidence>
<keyword evidence="3 5" id="KW-1133">Transmembrane helix</keyword>
<dbReference type="InterPro" id="IPR008952">
    <property type="entry name" value="Tetraspanin_EC2_sf"/>
</dbReference>
<dbReference type="InterPro" id="IPR018499">
    <property type="entry name" value="Tetraspanin/Peripherin"/>
</dbReference>
<evidence type="ECO:0000256" key="2">
    <source>
        <dbReference type="ARBA" id="ARBA00022692"/>
    </source>
</evidence>
<keyword evidence="7" id="KW-1185">Reference proteome</keyword>
<feature type="transmembrane region" description="Helical" evidence="5">
    <location>
        <begin position="76"/>
        <end position="103"/>
    </location>
</feature>
<feature type="transmembrane region" description="Helical" evidence="5">
    <location>
        <begin position="109"/>
        <end position="127"/>
    </location>
</feature>
<evidence type="ECO:0000313" key="6">
    <source>
        <dbReference type="EMBL" id="GFQ91536.1"/>
    </source>
</evidence>
<organism evidence="6 7">
    <name type="scientific">Trichonephila clavata</name>
    <name type="common">Joro spider</name>
    <name type="synonym">Nephila clavata</name>
    <dbReference type="NCBI Taxonomy" id="2740835"/>
    <lineage>
        <taxon>Eukaryota</taxon>
        <taxon>Metazoa</taxon>
        <taxon>Ecdysozoa</taxon>
        <taxon>Arthropoda</taxon>
        <taxon>Chelicerata</taxon>
        <taxon>Arachnida</taxon>
        <taxon>Araneae</taxon>
        <taxon>Araneomorphae</taxon>
        <taxon>Entelegynae</taxon>
        <taxon>Araneoidea</taxon>
        <taxon>Nephilidae</taxon>
        <taxon>Trichonephila</taxon>
    </lineage>
</organism>
<dbReference type="SUPFAM" id="SSF48652">
    <property type="entry name" value="Tetraspanin"/>
    <property type="match status" value="1"/>
</dbReference>
<evidence type="ECO:0000256" key="4">
    <source>
        <dbReference type="ARBA" id="ARBA00023136"/>
    </source>
</evidence>
<comment type="subcellular location">
    <subcellularLocation>
        <location evidence="1">Membrane</location>
        <topology evidence="1">Multi-pass membrane protein</topology>
    </subcellularLocation>
</comment>
<dbReference type="EMBL" id="BMAO01033747">
    <property type="protein sequence ID" value="GFQ91536.1"/>
    <property type="molecule type" value="Genomic_DNA"/>
</dbReference>
<comment type="caution">
    <text evidence="6">The sequence shown here is derived from an EMBL/GenBank/DDBJ whole genome shotgun (WGS) entry which is preliminary data.</text>
</comment>
<accession>A0A8X6L112</accession>
<evidence type="ECO:0000313" key="7">
    <source>
        <dbReference type="Proteomes" id="UP000887116"/>
    </source>
</evidence>
<dbReference type="Proteomes" id="UP000887116">
    <property type="component" value="Unassembled WGS sequence"/>
</dbReference>
<evidence type="ECO:0000256" key="3">
    <source>
        <dbReference type="ARBA" id="ARBA00022989"/>
    </source>
</evidence>
<name>A0A8X6L112_TRICU</name>
<dbReference type="Gene3D" id="1.10.1450.10">
    <property type="entry name" value="Tetraspanin"/>
    <property type="match status" value="1"/>
</dbReference>
<evidence type="ECO:0000256" key="5">
    <source>
        <dbReference type="SAM" id="Phobius"/>
    </source>
</evidence>
<keyword evidence="2 5" id="KW-0812">Transmembrane</keyword>
<feature type="transmembrane region" description="Helical" evidence="5">
    <location>
        <begin position="234"/>
        <end position="255"/>
    </location>
</feature>
<protein>
    <recommendedName>
        <fullName evidence="8">Tetraspanin</fullName>
    </recommendedName>
</protein>
<proteinExistence type="predicted"/>
<sequence length="259" mass="28525">MASRETDHGFRRFFARRFRPRPAWEGDPTGRPSVLVRSLVFFGIICIVTGVWCCSQSSKSCLSGGILLKFTLPGKVLLFNGAMLLALGIVTICASGTMLRLVLISLCQILYVCLVLESIAGAISIALDSTLNGQAAFRTSVLREIRQKYGREPRLTFTIDALQIKFNCCGVDSPRDWSGTVWAKEMVVGDPKKHLPPTCCGRKASTCLSSEENLERKGCFEVVRQTIHLRLVSITRCALTCVFLHLTLCLAGMFLEGKA</sequence>
<reference evidence="6" key="1">
    <citation type="submission" date="2020-07" db="EMBL/GenBank/DDBJ databases">
        <title>Multicomponent nature underlies the extraordinary mechanical properties of spider dragline silk.</title>
        <authorList>
            <person name="Kono N."/>
            <person name="Nakamura H."/>
            <person name="Mori M."/>
            <person name="Yoshida Y."/>
            <person name="Ohtoshi R."/>
            <person name="Malay A.D."/>
            <person name="Moran D.A.P."/>
            <person name="Tomita M."/>
            <person name="Numata K."/>
            <person name="Arakawa K."/>
        </authorList>
    </citation>
    <scope>NUCLEOTIDE SEQUENCE</scope>
</reference>
<keyword evidence="4 5" id="KW-0472">Membrane</keyword>
<dbReference type="CDD" id="cd03127">
    <property type="entry name" value="tetraspanin_LEL"/>
    <property type="match status" value="1"/>
</dbReference>